<sequence>SVNNPVGAEYILMEHLPERGSFNMANEYILAIIRNQILYHNTFKSIEQQKYWIQKYEELYKLIPKYFPDDNKTTFILMHRDFHSSNILVNDDKITGVVDWEYTGVFPM</sequence>
<organism evidence="1 2">
    <name type="scientific">Racocetra persica</name>
    <dbReference type="NCBI Taxonomy" id="160502"/>
    <lineage>
        <taxon>Eukaryota</taxon>
        <taxon>Fungi</taxon>
        <taxon>Fungi incertae sedis</taxon>
        <taxon>Mucoromycota</taxon>
        <taxon>Glomeromycotina</taxon>
        <taxon>Glomeromycetes</taxon>
        <taxon>Diversisporales</taxon>
        <taxon>Gigasporaceae</taxon>
        <taxon>Racocetra</taxon>
    </lineage>
</organism>
<proteinExistence type="predicted"/>
<accession>A0ACA9SR84</accession>
<keyword evidence="2" id="KW-1185">Reference proteome</keyword>
<evidence type="ECO:0000313" key="2">
    <source>
        <dbReference type="Proteomes" id="UP000789920"/>
    </source>
</evidence>
<protein>
    <submittedName>
        <fullName evidence="1">12006_t:CDS:1</fullName>
    </submittedName>
</protein>
<name>A0ACA9SR84_9GLOM</name>
<dbReference type="EMBL" id="CAJVQC010153147">
    <property type="protein sequence ID" value="CAG8846849.1"/>
    <property type="molecule type" value="Genomic_DNA"/>
</dbReference>
<comment type="caution">
    <text evidence="1">The sequence shown here is derived from an EMBL/GenBank/DDBJ whole genome shotgun (WGS) entry which is preliminary data.</text>
</comment>
<gene>
    <name evidence="1" type="ORF">RPERSI_LOCUS34343</name>
</gene>
<feature type="non-terminal residue" evidence="1">
    <location>
        <position position="1"/>
    </location>
</feature>
<dbReference type="Proteomes" id="UP000789920">
    <property type="component" value="Unassembled WGS sequence"/>
</dbReference>
<evidence type="ECO:0000313" key="1">
    <source>
        <dbReference type="EMBL" id="CAG8846849.1"/>
    </source>
</evidence>
<reference evidence="1" key="1">
    <citation type="submission" date="2021-06" db="EMBL/GenBank/DDBJ databases">
        <authorList>
            <person name="Kallberg Y."/>
            <person name="Tangrot J."/>
            <person name="Rosling A."/>
        </authorList>
    </citation>
    <scope>NUCLEOTIDE SEQUENCE</scope>
    <source>
        <strain evidence="1">MA461A</strain>
    </source>
</reference>
<feature type="non-terminal residue" evidence="1">
    <location>
        <position position="108"/>
    </location>
</feature>